<protein>
    <submittedName>
        <fullName evidence="1">Uncharacterized protein</fullName>
    </submittedName>
</protein>
<keyword evidence="2" id="KW-1185">Reference proteome</keyword>
<name>I2GHP8_9BACT</name>
<dbReference type="STRING" id="1185876.BN8_02518"/>
<sequence length="44" mass="4508">MADATGELLFQVNFDNSSLVTTSNSQVAEITGSGRAYGGNGSHC</sequence>
<dbReference type="AlphaFoldDB" id="I2GHP8"/>
<proteinExistence type="predicted"/>
<dbReference type="Proteomes" id="UP000009309">
    <property type="component" value="Unassembled WGS sequence"/>
</dbReference>
<gene>
    <name evidence="1" type="ORF">BN8_02518</name>
</gene>
<accession>I2GHP8</accession>
<organism evidence="1 2">
    <name type="scientific">Fibrisoma limi BUZ 3</name>
    <dbReference type="NCBI Taxonomy" id="1185876"/>
    <lineage>
        <taxon>Bacteria</taxon>
        <taxon>Pseudomonadati</taxon>
        <taxon>Bacteroidota</taxon>
        <taxon>Cytophagia</taxon>
        <taxon>Cytophagales</taxon>
        <taxon>Spirosomataceae</taxon>
        <taxon>Fibrisoma</taxon>
    </lineage>
</organism>
<reference evidence="1 2" key="1">
    <citation type="journal article" date="2012" name="J. Bacteriol.">
        <title>Genome Sequence of the Filamentous Bacterium Fibrisoma limi BUZ 3T.</title>
        <authorList>
            <person name="Filippini M."/>
            <person name="Qi W."/>
            <person name="Jaenicke S."/>
            <person name="Goesmann A."/>
            <person name="Smits T.H."/>
            <person name="Bagheri H.C."/>
        </authorList>
    </citation>
    <scope>NUCLEOTIDE SEQUENCE [LARGE SCALE GENOMIC DNA]</scope>
    <source>
        <strain evidence="2">BUZ 3T</strain>
    </source>
</reference>
<dbReference type="EMBL" id="CAIT01000006">
    <property type="protein sequence ID" value="CCH53423.1"/>
    <property type="molecule type" value="Genomic_DNA"/>
</dbReference>
<evidence type="ECO:0000313" key="1">
    <source>
        <dbReference type="EMBL" id="CCH53423.1"/>
    </source>
</evidence>
<evidence type="ECO:0000313" key="2">
    <source>
        <dbReference type="Proteomes" id="UP000009309"/>
    </source>
</evidence>
<comment type="caution">
    <text evidence="1">The sequence shown here is derived from an EMBL/GenBank/DDBJ whole genome shotgun (WGS) entry which is preliminary data.</text>
</comment>